<proteinExistence type="predicted"/>
<dbReference type="Proteomes" id="UP000053477">
    <property type="component" value="Unassembled WGS sequence"/>
</dbReference>
<dbReference type="Gene3D" id="3.90.1410.10">
    <property type="entry name" value="set domain protein methyltransferase, domain 1"/>
    <property type="match status" value="1"/>
</dbReference>
<dbReference type="InterPro" id="IPR046341">
    <property type="entry name" value="SET_dom_sf"/>
</dbReference>
<dbReference type="FunCoup" id="A0A0H2RI61">
    <property type="interactions" value="173"/>
</dbReference>
<dbReference type="InParanoid" id="A0A0H2RI61"/>
<dbReference type="STRING" id="27342.A0A0H2RI61"/>
<dbReference type="PANTHER" id="PTHR13271:SF147">
    <property type="entry name" value="PROTEIN-LYSINE N-METHYLTRANSFERASE EFM1-RELATED"/>
    <property type="match status" value="1"/>
</dbReference>
<dbReference type="CDD" id="cd19180">
    <property type="entry name" value="SET_SpSET10-like"/>
    <property type="match status" value="1"/>
</dbReference>
<evidence type="ECO:0000313" key="2">
    <source>
        <dbReference type="Proteomes" id="UP000053477"/>
    </source>
</evidence>
<dbReference type="SUPFAM" id="SSF82199">
    <property type="entry name" value="SET domain"/>
    <property type="match status" value="1"/>
</dbReference>
<dbReference type="PANTHER" id="PTHR13271">
    <property type="entry name" value="UNCHARACTERIZED PUTATIVE METHYLTRANSFERASE"/>
    <property type="match status" value="1"/>
</dbReference>
<sequence>MSLDAKEAISIRNLIEWLGENGGAVHPTVVFQKVQYGYSAFAESDLPAGTVVASCPFDLVIHVESIQDALLGYYSMKADNGLSENQLMCLYICIYWIIPEEDEKARKLLRHRPYVRNLTPVKSLFTPLYFKDEELDLFRGTNLFGATVERREILHNQWKESLRSIPPEKQHIAERLTWDFYLAASTYLSSRAFPSTLLSSEPSLISTPASYPVLIPGVDLFNHSRAHPVTWEVSQSRSSPGFSISLKENSAASAGTELFNNYGPKPNSSLILGYGFSLENNPDDTIMLKIGGQPTHGAQGLSHEIGRNAANVGALWSSVRAMVEGGPAKDIETDLQTCEILTDMVEDLVSRLPQLRAIPETSKVRQEVITMWKHYVQGQREILASLLAWVKRREGEVMQNAEEAGIQFMVEEDAEENS</sequence>
<dbReference type="GO" id="GO:0016279">
    <property type="term" value="F:protein-lysine N-methyltransferase activity"/>
    <property type="evidence" value="ECO:0007669"/>
    <property type="project" value="InterPro"/>
</dbReference>
<evidence type="ECO:0000313" key="1">
    <source>
        <dbReference type="EMBL" id="KLO11650.1"/>
    </source>
</evidence>
<organism evidence="1 2">
    <name type="scientific">Schizopora paradoxa</name>
    <dbReference type="NCBI Taxonomy" id="27342"/>
    <lineage>
        <taxon>Eukaryota</taxon>
        <taxon>Fungi</taxon>
        <taxon>Dikarya</taxon>
        <taxon>Basidiomycota</taxon>
        <taxon>Agaricomycotina</taxon>
        <taxon>Agaricomycetes</taxon>
        <taxon>Hymenochaetales</taxon>
        <taxon>Schizoporaceae</taxon>
        <taxon>Schizopora</taxon>
    </lineage>
</organism>
<accession>A0A0H2RI61</accession>
<protein>
    <submittedName>
        <fullName evidence="1">SET domain-containing protein</fullName>
    </submittedName>
</protein>
<keyword evidence="2" id="KW-1185">Reference proteome</keyword>
<reference evidence="1 2" key="1">
    <citation type="submission" date="2015-04" db="EMBL/GenBank/DDBJ databases">
        <title>Complete genome sequence of Schizopora paradoxa KUC8140, a cosmopolitan wood degrader in East Asia.</title>
        <authorList>
            <consortium name="DOE Joint Genome Institute"/>
            <person name="Min B."/>
            <person name="Park H."/>
            <person name="Jang Y."/>
            <person name="Kim J.-J."/>
            <person name="Kim K.H."/>
            <person name="Pangilinan J."/>
            <person name="Lipzen A."/>
            <person name="Riley R."/>
            <person name="Grigoriev I.V."/>
            <person name="Spatafora J.W."/>
            <person name="Choi I.-G."/>
        </authorList>
    </citation>
    <scope>NUCLEOTIDE SEQUENCE [LARGE SCALE GENOMIC DNA]</scope>
    <source>
        <strain evidence="1 2">KUC8140</strain>
    </source>
</reference>
<name>A0A0H2RI61_9AGAM</name>
<dbReference type="EMBL" id="KQ085995">
    <property type="protein sequence ID" value="KLO11650.1"/>
    <property type="molecule type" value="Genomic_DNA"/>
</dbReference>
<dbReference type="AlphaFoldDB" id="A0A0H2RI61"/>
<dbReference type="GO" id="GO:0005634">
    <property type="term" value="C:nucleus"/>
    <property type="evidence" value="ECO:0007669"/>
    <property type="project" value="TreeGrafter"/>
</dbReference>
<dbReference type="InterPro" id="IPR050600">
    <property type="entry name" value="SETD3_SETD6_MTase"/>
</dbReference>
<gene>
    <name evidence="1" type="ORF">SCHPADRAFT_830726</name>
</gene>
<dbReference type="OrthoDB" id="42889at2759"/>
<dbReference type="InterPro" id="IPR044432">
    <property type="entry name" value="Set10/Efm1_SET"/>
</dbReference>